<feature type="domain" description="Alpha 1,4-glycosyltransferase" evidence="8">
    <location>
        <begin position="219"/>
        <end position="348"/>
    </location>
</feature>
<keyword evidence="4" id="KW-0808">Transferase</keyword>
<keyword evidence="7" id="KW-1133">Transmembrane helix</keyword>
<dbReference type="SUPFAM" id="SSF53448">
    <property type="entry name" value="Nucleotide-diphospho-sugar transferases"/>
    <property type="match status" value="1"/>
</dbReference>
<dbReference type="STRING" id="6669.E9GHP3"/>
<comment type="subcellular location">
    <subcellularLocation>
        <location evidence="1">Golgi apparatus membrane</location>
        <topology evidence="1">Single-pass type II membrane protein</topology>
    </subcellularLocation>
</comment>
<keyword evidence="10" id="KW-1185">Reference proteome</keyword>
<sequence>MNLRRHKTTPQQVTVMLSVTIIIGVYLVTTSVTTREDSNFLTTTAVPRDERLKIIKWKRNQTLSPWENSILTDSERIYFHETTGRDSVNLRQLCAVESAAKENPKRSVQLFFQTDYVNLTDSPLGSIMKYYPNIAVILINASDYFADTPLEGWYLRGVWKRSPYRTEHFSDYIRILTLHKGGGMYMDLDFVTLKTLDPKIFQDFVPEEDKGVLTGSSFHFHRDHPIIRKMITYLASSYHPEEWTYSGPAMFQSIVLKYCRKRLPKPTHPAFLCPGVKIMPRKYLYPYKFADWKECFRNDVPRGRDQTSKSYAVHIYNKLSKNEPVLVGSNQIYSRIARIHCPLTYAHAVNFF</sequence>
<dbReference type="OrthoDB" id="409543at2759"/>
<dbReference type="PhylomeDB" id="E9GHP3"/>
<evidence type="ECO:0000256" key="7">
    <source>
        <dbReference type="SAM" id="Phobius"/>
    </source>
</evidence>
<dbReference type="PANTHER" id="PTHR12042">
    <property type="entry name" value="LACTOSYLCERAMIDE 4-ALPHA-GALACTOSYLTRANSFERASE ALPHA- 1,4-GALACTOSYLTRANSFERASE"/>
    <property type="match status" value="1"/>
</dbReference>
<accession>E9GHP3</accession>
<keyword evidence="5" id="KW-0333">Golgi apparatus</keyword>
<dbReference type="GO" id="GO:0000139">
    <property type="term" value="C:Golgi membrane"/>
    <property type="evidence" value="ECO:0007669"/>
    <property type="project" value="UniProtKB-SubCell"/>
</dbReference>
<dbReference type="Proteomes" id="UP000000305">
    <property type="component" value="Unassembled WGS sequence"/>
</dbReference>
<evidence type="ECO:0000259" key="8">
    <source>
        <dbReference type="Pfam" id="PF04572"/>
    </source>
</evidence>
<evidence type="ECO:0000256" key="3">
    <source>
        <dbReference type="ARBA" id="ARBA00022676"/>
    </source>
</evidence>
<dbReference type="eggNOG" id="KOG1928">
    <property type="taxonomic scope" value="Eukaryota"/>
</dbReference>
<dbReference type="GO" id="GO:0016758">
    <property type="term" value="F:hexosyltransferase activity"/>
    <property type="evidence" value="ECO:0000318"/>
    <property type="project" value="GO_Central"/>
</dbReference>
<keyword evidence="6 7" id="KW-0472">Membrane</keyword>
<evidence type="ECO:0000313" key="10">
    <source>
        <dbReference type="Proteomes" id="UP000000305"/>
    </source>
</evidence>
<dbReference type="PANTHER" id="PTHR12042:SF21">
    <property type="entry name" value="ALPHA1,4-GALACTOSYLTRANSFERASE 1-RELATED"/>
    <property type="match status" value="1"/>
</dbReference>
<keyword evidence="3" id="KW-0328">Glycosyltransferase</keyword>
<dbReference type="InterPro" id="IPR007577">
    <property type="entry name" value="GlycoTrfase_DXD_sugar-bd_CS"/>
</dbReference>
<dbReference type="InterPro" id="IPR029044">
    <property type="entry name" value="Nucleotide-diphossugar_trans"/>
</dbReference>
<comment type="similarity">
    <text evidence="2">Belongs to the glycosyltransferase 32 family.</text>
</comment>
<gene>
    <name evidence="9" type="ORF">DAPPUDRAFT_224373</name>
</gene>
<dbReference type="Pfam" id="PF04572">
    <property type="entry name" value="Gb3_synth"/>
    <property type="match status" value="1"/>
</dbReference>
<evidence type="ECO:0000256" key="2">
    <source>
        <dbReference type="ARBA" id="ARBA00009003"/>
    </source>
</evidence>
<dbReference type="AlphaFoldDB" id="E9GHP3"/>
<name>E9GHP3_DAPPU</name>
<dbReference type="KEGG" id="dpx:DAPPUDRAFT_224373"/>
<dbReference type="InterPro" id="IPR007652">
    <property type="entry name" value="A1-4-GlycosylTfrase_dom"/>
</dbReference>
<dbReference type="InterPro" id="IPR051981">
    <property type="entry name" value="Glycosyltransf_32"/>
</dbReference>
<dbReference type="OMA" id="VQFRSIN"/>
<dbReference type="Gene3D" id="3.90.550.20">
    <property type="match status" value="1"/>
</dbReference>
<organism evidence="9 10">
    <name type="scientific">Daphnia pulex</name>
    <name type="common">Water flea</name>
    <dbReference type="NCBI Taxonomy" id="6669"/>
    <lineage>
        <taxon>Eukaryota</taxon>
        <taxon>Metazoa</taxon>
        <taxon>Ecdysozoa</taxon>
        <taxon>Arthropoda</taxon>
        <taxon>Crustacea</taxon>
        <taxon>Branchiopoda</taxon>
        <taxon>Diplostraca</taxon>
        <taxon>Cladocera</taxon>
        <taxon>Anomopoda</taxon>
        <taxon>Daphniidae</taxon>
        <taxon>Daphnia</taxon>
    </lineage>
</organism>
<keyword evidence="7" id="KW-0812">Transmembrane</keyword>
<dbReference type="EMBL" id="GL732545">
    <property type="protein sequence ID" value="EFX81016.1"/>
    <property type="molecule type" value="Genomic_DNA"/>
</dbReference>
<evidence type="ECO:0000313" key="9">
    <source>
        <dbReference type="EMBL" id="EFX81016.1"/>
    </source>
</evidence>
<evidence type="ECO:0000256" key="5">
    <source>
        <dbReference type="ARBA" id="ARBA00023034"/>
    </source>
</evidence>
<evidence type="ECO:0000256" key="6">
    <source>
        <dbReference type="ARBA" id="ARBA00023136"/>
    </source>
</evidence>
<reference evidence="9 10" key="1">
    <citation type="journal article" date="2011" name="Science">
        <title>The ecoresponsive genome of Daphnia pulex.</title>
        <authorList>
            <person name="Colbourne J.K."/>
            <person name="Pfrender M.E."/>
            <person name="Gilbert D."/>
            <person name="Thomas W.K."/>
            <person name="Tucker A."/>
            <person name="Oakley T.H."/>
            <person name="Tokishita S."/>
            <person name="Aerts A."/>
            <person name="Arnold G.J."/>
            <person name="Basu M.K."/>
            <person name="Bauer D.J."/>
            <person name="Caceres C.E."/>
            <person name="Carmel L."/>
            <person name="Casola C."/>
            <person name="Choi J.H."/>
            <person name="Detter J.C."/>
            <person name="Dong Q."/>
            <person name="Dusheyko S."/>
            <person name="Eads B.D."/>
            <person name="Frohlich T."/>
            <person name="Geiler-Samerotte K.A."/>
            <person name="Gerlach D."/>
            <person name="Hatcher P."/>
            <person name="Jogdeo S."/>
            <person name="Krijgsveld J."/>
            <person name="Kriventseva E.V."/>
            <person name="Kultz D."/>
            <person name="Laforsch C."/>
            <person name="Lindquist E."/>
            <person name="Lopez J."/>
            <person name="Manak J.R."/>
            <person name="Muller J."/>
            <person name="Pangilinan J."/>
            <person name="Patwardhan R.P."/>
            <person name="Pitluck S."/>
            <person name="Pritham E.J."/>
            <person name="Rechtsteiner A."/>
            <person name="Rho M."/>
            <person name="Rogozin I.B."/>
            <person name="Sakarya O."/>
            <person name="Salamov A."/>
            <person name="Schaack S."/>
            <person name="Shapiro H."/>
            <person name="Shiga Y."/>
            <person name="Skalitzky C."/>
            <person name="Smith Z."/>
            <person name="Souvorov A."/>
            <person name="Sung W."/>
            <person name="Tang Z."/>
            <person name="Tsuchiya D."/>
            <person name="Tu H."/>
            <person name="Vos H."/>
            <person name="Wang M."/>
            <person name="Wolf Y.I."/>
            <person name="Yamagata H."/>
            <person name="Yamada T."/>
            <person name="Ye Y."/>
            <person name="Shaw J.R."/>
            <person name="Andrews J."/>
            <person name="Crease T.J."/>
            <person name="Tang H."/>
            <person name="Lucas S.M."/>
            <person name="Robertson H.M."/>
            <person name="Bork P."/>
            <person name="Koonin E.V."/>
            <person name="Zdobnov E.M."/>
            <person name="Grigoriev I.V."/>
            <person name="Lynch M."/>
            <person name="Boore J.L."/>
        </authorList>
    </citation>
    <scope>NUCLEOTIDE SEQUENCE [LARGE SCALE GENOMIC DNA]</scope>
</reference>
<dbReference type="Pfam" id="PF04488">
    <property type="entry name" value="Gly_transf_sug"/>
    <property type="match status" value="1"/>
</dbReference>
<evidence type="ECO:0000256" key="4">
    <source>
        <dbReference type="ARBA" id="ARBA00022679"/>
    </source>
</evidence>
<feature type="transmembrane region" description="Helical" evidence="7">
    <location>
        <begin position="12"/>
        <end position="29"/>
    </location>
</feature>
<dbReference type="HOGENOM" id="CLU_049512_1_0_1"/>
<dbReference type="GO" id="GO:0006688">
    <property type="term" value="P:glycosphingolipid biosynthetic process"/>
    <property type="evidence" value="ECO:0000318"/>
    <property type="project" value="GO_Central"/>
</dbReference>
<proteinExistence type="inferred from homology"/>
<protein>
    <recommendedName>
        <fullName evidence="8">Alpha 1,4-glycosyltransferase domain-containing protein</fullName>
    </recommendedName>
</protein>
<dbReference type="InParanoid" id="E9GHP3"/>
<evidence type="ECO:0000256" key="1">
    <source>
        <dbReference type="ARBA" id="ARBA00004323"/>
    </source>
</evidence>